<organism evidence="4 5">
    <name type="scientific">Chlamydomonas incerta</name>
    <dbReference type="NCBI Taxonomy" id="51695"/>
    <lineage>
        <taxon>Eukaryota</taxon>
        <taxon>Viridiplantae</taxon>
        <taxon>Chlorophyta</taxon>
        <taxon>core chlorophytes</taxon>
        <taxon>Chlorophyceae</taxon>
        <taxon>CS clade</taxon>
        <taxon>Chlamydomonadales</taxon>
        <taxon>Chlamydomonadaceae</taxon>
        <taxon>Chlamydomonas</taxon>
    </lineage>
</organism>
<feature type="region of interest" description="Disordered" evidence="1">
    <location>
        <begin position="74"/>
        <end position="123"/>
    </location>
</feature>
<dbReference type="SMART" id="SM00456">
    <property type="entry name" value="WW"/>
    <property type="match status" value="1"/>
</dbReference>
<feature type="region of interest" description="Disordered" evidence="1">
    <location>
        <begin position="242"/>
        <end position="319"/>
    </location>
</feature>
<keyword evidence="5" id="KW-1185">Reference proteome</keyword>
<feature type="domain" description="WW" evidence="2">
    <location>
        <begin position="18"/>
        <end position="52"/>
    </location>
</feature>
<feature type="region of interest" description="Disordered" evidence="1">
    <location>
        <begin position="485"/>
        <end position="508"/>
    </location>
</feature>
<dbReference type="InterPro" id="IPR036020">
    <property type="entry name" value="WW_dom_sf"/>
</dbReference>
<dbReference type="SUPFAM" id="SSF51045">
    <property type="entry name" value="WW domain"/>
    <property type="match status" value="1"/>
</dbReference>
<feature type="compositionally biased region" description="Low complexity" evidence="1">
    <location>
        <begin position="250"/>
        <end position="260"/>
    </location>
</feature>
<evidence type="ECO:0000256" key="1">
    <source>
        <dbReference type="SAM" id="MobiDB-lite"/>
    </source>
</evidence>
<sequence>MNGHEGAATAGAHAQAQHVLPQGWEASYDPHHQAWYYFNRSTGETSWTLPHAPSSSHQVALAHGADSSVAIRTQPSASAPAQKDAAPGHAHAADAAGSAAGPASTSADPGAAAGAPAPSAPPRSGWYYRDRSGVLHGPFCQDHLHAWRNYLPMDLLVWYVELGPAGGAEAAAAGGRGEPAGSGGGGSKRRRAQEQPCAESAAPGGGGGEVAPDAAAGGSQDGTHVQVAAVAEEAGALGLGSYEDDEDAEAGPAAAGSEALGNGGQPPAKKPRGESALGTAVGVDVEGTGTEPESEAVGSGNSEEAEADGDGTEGADDTAVDEQPQVQEPANAEEAIACGLPGIELAELLGDGGLLTDWRQRFPGASRGRHGVAPPAPVHDHWLRSAAAAAAAAHAHAAATAHYHAAYHGHSAYPAYGGAAAGDVGPRPPPSSREESMAEYAAAVLSGLPPDDEAVVLARQAAAAGRSLVDVVAFATSQASAAAAAGYEPPPVEGEEVKPPPVSEHGTATEYVRDPRSGRLTAVAAEAAPPSSAKALYGEFGNWMNPEQIEDYLAQAKQWRREKMPAIWAKKKLKEIREMKERKKKRQELLKWGPDL</sequence>
<evidence type="ECO:0000259" key="3">
    <source>
        <dbReference type="PROSITE" id="PS50829"/>
    </source>
</evidence>
<dbReference type="Pfam" id="PF02213">
    <property type="entry name" value="GYF"/>
    <property type="match status" value="1"/>
</dbReference>
<protein>
    <recommendedName>
        <fullName evidence="6">WW domain-containing protein</fullName>
    </recommendedName>
</protein>
<feature type="compositionally biased region" description="Gly residues" evidence="1">
    <location>
        <begin position="174"/>
        <end position="186"/>
    </location>
</feature>
<comment type="caution">
    <text evidence="4">The sequence shown here is derived from an EMBL/GenBank/DDBJ whole genome shotgun (WGS) entry which is preliminary data.</text>
</comment>
<dbReference type="CDD" id="cd00201">
    <property type="entry name" value="WW"/>
    <property type="match status" value="1"/>
</dbReference>
<dbReference type="InterPro" id="IPR003169">
    <property type="entry name" value="GYF"/>
</dbReference>
<dbReference type="EMBL" id="JAEHOC010000033">
    <property type="protein sequence ID" value="KAG2428791.1"/>
    <property type="molecule type" value="Genomic_DNA"/>
</dbReference>
<feature type="domain" description="GYF" evidence="3">
    <location>
        <begin position="123"/>
        <end position="163"/>
    </location>
</feature>
<feature type="compositionally biased region" description="Acidic residues" evidence="1">
    <location>
        <begin position="303"/>
        <end position="319"/>
    </location>
</feature>
<feature type="compositionally biased region" description="Low complexity" evidence="1">
    <location>
        <begin position="85"/>
        <end position="117"/>
    </location>
</feature>
<dbReference type="InterPro" id="IPR035445">
    <property type="entry name" value="GYF-like_dom_sf"/>
</dbReference>
<evidence type="ECO:0000313" key="4">
    <source>
        <dbReference type="EMBL" id="KAG2428791.1"/>
    </source>
</evidence>
<dbReference type="Gene3D" id="2.20.70.10">
    <property type="match status" value="1"/>
</dbReference>
<accession>A0A835SND4</accession>
<gene>
    <name evidence="4" type="ORF">HXX76_011491</name>
</gene>
<name>A0A835SND4_CHLIN</name>
<dbReference type="Gene3D" id="3.30.1490.40">
    <property type="match status" value="1"/>
</dbReference>
<dbReference type="SUPFAM" id="SSF55277">
    <property type="entry name" value="GYF domain"/>
    <property type="match status" value="1"/>
</dbReference>
<dbReference type="PROSITE" id="PS50020">
    <property type="entry name" value="WW_DOMAIN_2"/>
    <property type="match status" value="1"/>
</dbReference>
<feature type="region of interest" description="Disordered" evidence="1">
    <location>
        <begin position="168"/>
        <end position="223"/>
    </location>
</feature>
<dbReference type="PROSITE" id="PS01159">
    <property type="entry name" value="WW_DOMAIN_1"/>
    <property type="match status" value="1"/>
</dbReference>
<evidence type="ECO:0000259" key="2">
    <source>
        <dbReference type="PROSITE" id="PS50020"/>
    </source>
</evidence>
<dbReference type="Proteomes" id="UP000650467">
    <property type="component" value="Unassembled WGS sequence"/>
</dbReference>
<proteinExistence type="predicted"/>
<dbReference type="InterPro" id="IPR001202">
    <property type="entry name" value="WW_dom"/>
</dbReference>
<dbReference type="Pfam" id="PF00397">
    <property type="entry name" value="WW"/>
    <property type="match status" value="1"/>
</dbReference>
<evidence type="ECO:0008006" key="6">
    <source>
        <dbReference type="Google" id="ProtNLM"/>
    </source>
</evidence>
<dbReference type="AlphaFoldDB" id="A0A835SND4"/>
<reference evidence="4" key="1">
    <citation type="journal article" date="2020" name="bioRxiv">
        <title>Comparative genomics of Chlamydomonas.</title>
        <authorList>
            <person name="Craig R.J."/>
            <person name="Hasan A.R."/>
            <person name="Ness R.W."/>
            <person name="Keightley P.D."/>
        </authorList>
    </citation>
    <scope>NUCLEOTIDE SEQUENCE</scope>
    <source>
        <strain evidence="4">SAG 7.73</strain>
    </source>
</reference>
<evidence type="ECO:0000313" key="5">
    <source>
        <dbReference type="Proteomes" id="UP000650467"/>
    </source>
</evidence>
<dbReference type="PROSITE" id="PS50829">
    <property type="entry name" value="GYF"/>
    <property type="match status" value="1"/>
</dbReference>
<dbReference type="OrthoDB" id="549287at2759"/>